<feature type="chain" id="PRO_5019212581" description="DUF4468 domain-containing protein" evidence="1">
    <location>
        <begin position="20"/>
        <end position="204"/>
    </location>
</feature>
<evidence type="ECO:0000313" key="2">
    <source>
        <dbReference type="EMBL" id="RUL59994.1"/>
    </source>
</evidence>
<keyword evidence="1" id="KW-0732">Signal</keyword>
<dbReference type="AlphaFoldDB" id="A0A432LMN0"/>
<sequence>MKKLLLAIVLLCSTVEITAQETIRVNYQGEKPSIGDFAWAFLSNYNWNEDDVLDESTNAAKQAWIKYRKNIPQAEGDEVIVDQKNGYAVYNFRYENHLLRVEMCYWNEADQKHKLFAYNVKSYTDGKCSLGQFDRIEFYRYNNATKKMTLCDAPGFKSMCFTSDGATVSYDLPRNGKDIICTYWYDNGKKKQKKLKWNGRKFSF</sequence>
<dbReference type="EMBL" id="RYYU01000001">
    <property type="protein sequence ID" value="RUL59994.1"/>
    <property type="molecule type" value="Genomic_DNA"/>
</dbReference>
<feature type="signal peptide" evidence="1">
    <location>
        <begin position="1"/>
        <end position="19"/>
    </location>
</feature>
<gene>
    <name evidence="2" type="ORF">EHV08_09705</name>
</gene>
<reference evidence="2 3" key="1">
    <citation type="submission" date="2018-12" db="EMBL/GenBank/DDBJ databases">
        <title>Genome sequencing of Prevotella sp. KCOM 3155 (= JS262).</title>
        <authorList>
            <person name="Kook J.-K."/>
            <person name="Park S.-N."/>
            <person name="Lim Y.K."/>
        </authorList>
    </citation>
    <scope>NUCLEOTIDE SEQUENCE [LARGE SCALE GENOMIC DNA]</scope>
    <source>
        <strain evidence="2 3">KCOM 3155</strain>
    </source>
</reference>
<keyword evidence="3" id="KW-1185">Reference proteome</keyword>
<evidence type="ECO:0000313" key="3">
    <source>
        <dbReference type="Proteomes" id="UP000278983"/>
    </source>
</evidence>
<accession>A0A432LMN0</accession>
<name>A0A432LMN0_9BACT</name>
<dbReference type="RefSeq" id="WP_126679089.1">
    <property type="nucleotide sequence ID" value="NZ_RYYU01000001.1"/>
</dbReference>
<dbReference type="Proteomes" id="UP000278983">
    <property type="component" value="Unassembled WGS sequence"/>
</dbReference>
<evidence type="ECO:0008006" key="4">
    <source>
        <dbReference type="Google" id="ProtNLM"/>
    </source>
</evidence>
<comment type="caution">
    <text evidence="2">The sequence shown here is derived from an EMBL/GenBank/DDBJ whole genome shotgun (WGS) entry which is preliminary data.</text>
</comment>
<proteinExistence type="predicted"/>
<evidence type="ECO:0000256" key="1">
    <source>
        <dbReference type="SAM" id="SignalP"/>
    </source>
</evidence>
<protein>
    <recommendedName>
        <fullName evidence="4">DUF4468 domain-containing protein</fullName>
    </recommendedName>
</protein>
<organism evidence="2 3">
    <name type="scientific">Prevotella koreensis</name>
    <dbReference type="NCBI Taxonomy" id="2490854"/>
    <lineage>
        <taxon>Bacteria</taxon>
        <taxon>Pseudomonadati</taxon>
        <taxon>Bacteroidota</taxon>
        <taxon>Bacteroidia</taxon>
        <taxon>Bacteroidales</taxon>
        <taxon>Prevotellaceae</taxon>
        <taxon>Prevotella</taxon>
    </lineage>
</organism>
<dbReference type="OrthoDB" id="1070423at2"/>